<dbReference type="GO" id="GO:0005615">
    <property type="term" value="C:extracellular space"/>
    <property type="evidence" value="ECO:0007669"/>
    <property type="project" value="TreeGrafter"/>
</dbReference>
<feature type="non-terminal residue" evidence="5">
    <location>
        <position position="516"/>
    </location>
</feature>
<dbReference type="PROSITE" id="PS50184">
    <property type="entry name" value="VWFC_2"/>
    <property type="match status" value="2"/>
</dbReference>
<feature type="domain" description="ShKT" evidence="4">
    <location>
        <begin position="224"/>
        <end position="258"/>
    </location>
</feature>
<evidence type="ECO:0000259" key="4">
    <source>
        <dbReference type="PROSITE" id="PS51670"/>
    </source>
</evidence>
<dbReference type="SMART" id="SM00254">
    <property type="entry name" value="ShKT"/>
    <property type="match status" value="3"/>
</dbReference>
<organism evidence="5 6">
    <name type="scientific">Elysia crispata</name>
    <name type="common">lettuce slug</name>
    <dbReference type="NCBI Taxonomy" id="231223"/>
    <lineage>
        <taxon>Eukaryota</taxon>
        <taxon>Metazoa</taxon>
        <taxon>Spiralia</taxon>
        <taxon>Lophotrochozoa</taxon>
        <taxon>Mollusca</taxon>
        <taxon>Gastropoda</taxon>
        <taxon>Heterobranchia</taxon>
        <taxon>Euthyneura</taxon>
        <taxon>Panpulmonata</taxon>
        <taxon>Sacoglossa</taxon>
        <taxon>Placobranchoidea</taxon>
        <taxon>Plakobranchidae</taxon>
        <taxon>Elysia</taxon>
    </lineage>
</organism>
<dbReference type="InterPro" id="IPR001007">
    <property type="entry name" value="VWF_dom"/>
</dbReference>
<dbReference type="PROSITE" id="PS51670">
    <property type="entry name" value="SHKT"/>
    <property type="match status" value="1"/>
</dbReference>
<feature type="disulfide bond" evidence="2">
    <location>
        <begin position="224"/>
        <end position="258"/>
    </location>
</feature>
<keyword evidence="1" id="KW-0732">Signal</keyword>
<proteinExistence type="predicted"/>
<dbReference type="Gene3D" id="1.10.10.1940">
    <property type="match status" value="1"/>
</dbReference>
<accession>A0AAE1DTB7</accession>
<evidence type="ECO:0000256" key="2">
    <source>
        <dbReference type="PROSITE-ProRule" id="PRU01005"/>
    </source>
</evidence>
<dbReference type="GO" id="GO:0045597">
    <property type="term" value="P:positive regulation of cell differentiation"/>
    <property type="evidence" value="ECO:0007669"/>
    <property type="project" value="TreeGrafter"/>
</dbReference>
<sequence length="516" mass="54839">YCTYNGRYYRQGEEWEDGCSLRCRCEDATNDIHLCYNRCPDYTNVPLGCTRVPDPKDPSCCKIPDCGTATTNNPVGFAGTVTGYGQPADPNSITGRRSGCLYKGVAYNQGATWQDGCDFDCECVDATAGKYVCTERCQRFGSLSSGCSLVPDPTDRCCTKVECSPVAPPVATSAPAAGSCVDKLQDCYLYGQNTCTDPQYAAWVKDNCPSFCGLCSGSVTSGVCADKLPNCQDYTRDSCTGSYTSWAQYNCAKTCGYCGGSGTGGSGTGIGGTQTSFTGSNGGGTTACVDKLPDCAQYGDDSCRAPYEQWALDNCPVRCNLCNQLLAGGAVGGGITGSNPGFFTIDPNLQVITGSSGGVCYYNGKTYQQGATWQDGCQYNCTCENAQTGFYKCIERCPTYPVLPNGCSLQTRPGKCCREPACVQPDGSITWGISQTSGCLYNGQVHQQGSNWDDGCDYKCTCIDGTTGQYQCTNKCYTWNLPPVCSLDPPAAGKCCQTPNCPSSVTIQYPPNYVAE</sequence>
<evidence type="ECO:0000313" key="6">
    <source>
        <dbReference type="Proteomes" id="UP001283361"/>
    </source>
</evidence>
<keyword evidence="6" id="KW-1185">Reference proteome</keyword>
<evidence type="ECO:0000256" key="1">
    <source>
        <dbReference type="ARBA" id="ARBA00022729"/>
    </source>
</evidence>
<dbReference type="PROSITE" id="PS01208">
    <property type="entry name" value="VWFC_1"/>
    <property type="match status" value="2"/>
</dbReference>
<name>A0AAE1DTB7_9GAST</name>
<dbReference type="PANTHER" id="PTHR11348">
    <property type="entry name" value="CONNECTIVE TISSUE GROWTH FACTOR-RELATED"/>
    <property type="match status" value="1"/>
</dbReference>
<dbReference type="InterPro" id="IPR050941">
    <property type="entry name" value="CCN"/>
</dbReference>
<keyword evidence="2" id="KW-1015">Disulfide bond</keyword>
<dbReference type="SMART" id="SM00214">
    <property type="entry name" value="VWC"/>
    <property type="match status" value="4"/>
</dbReference>
<feature type="domain" description="VWFC" evidence="3">
    <location>
        <begin position="437"/>
        <end position="502"/>
    </location>
</feature>
<dbReference type="SMART" id="SM00215">
    <property type="entry name" value="VWC_out"/>
    <property type="match status" value="2"/>
</dbReference>
<protein>
    <recommendedName>
        <fullName evidence="7">VWFC domain-containing protein</fullName>
    </recommendedName>
</protein>
<comment type="caution">
    <text evidence="5">The sequence shown here is derived from an EMBL/GenBank/DDBJ whole genome shotgun (WGS) entry which is preliminary data.</text>
</comment>
<dbReference type="Pfam" id="PF01549">
    <property type="entry name" value="ShK"/>
    <property type="match status" value="3"/>
</dbReference>
<dbReference type="SUPFAM" id="SSF57603">
    <property type="entry name" value="FnI-like domain"/>
    <property type="match status" value="1"/>
</dbReference>
<evidence type="ECO:0000313" key="5">
    <source>
        <dbReference type="EMBL" id="KAK3781937.1"/>
    </source>
</evidence>
<dbReference type="EMBL" id="JAWDGP010002572">
    <property type="protein sequence ID" value="KAK3781937.1"/>
    <property type="molecule type" value="Genomic_DNA"/>
</dbReference>
<dbReference type="AlphaFoldDB" id="A0AAE1DTB7"/>
<comment type="caution">
    <text evidence="2">Lacks conserved residue(s) required for the propagation of feature annotation.</text>
</comment>
<evidence type="ECO:0000259" key="3">
    <source>
        <dbReference type="PROSITE" id="PS50184"/>
    </source>
</evidence>
<evidence type="ECO:0008006" key="7">
    <source>
        <dbReference type="Google" id="ProtNLM"/>
    </source>
</evidence>
<reference evidence="5" key="1">
    <citation type="journal article" date="2023" name="G3 (Bethesda)">
        <title>A reference genome for the long-term kleptoplast-retaining sea slug Elysia crispata morphotype clarki.</title>
        <authorList>
            <person name="Eastman K.E."/>
            <person name="Pendleton A.L."/>
            <person name="Shaikh M.A."/>
            <person name="Suttiyut T."/>
            <person name="Ogas R."/>
            <person name="Tomko P."/>
            <person name="Gavelis G."/>
            <person name="Widhalm J.R."/>
            <person name="Wisecaver J.H."/>
        </authorList>
    </citation>
    <scope>NUCLEOTIDE SEQUENCE</scope>
    <source>
        <strain evidence="5">ECLA1</strain>
    </source>
</reference>
<dbReference type="GO" id="GO:0007155">
    <property type="term" value="P:cell adhesion"/>
    <property type="evidence" value="ECO:0007669"/>
    <property type="project" value="TreeGrafter"/>
</dbReference>
<gene>
    <name evidence="5" type="ORF">RRG08_053855</name>
</gene>
<dbReference type="Proteomes" id="UP001283361">
    <property type="component" value="Unassembled WGS sequence"/>
</dbReference>
<dbReference type="InterPro" id="IPR003582">
    <property type="entry name" value="ShKT_dom"/>
</dbReference>
<dbReference type="GO" id="GO:0005178">
    <property type="term" value="F:integrin binding"/>
    <property type="evidence" value="ECO:0007669"/>
    <property type="project" value="TreeGrafter"/>
</dbReference>
<feature type="domain" description="VWFC" evidence="3">
    <location>
        <begin position="358"/>
        <end position="423"/>
    </location>
</feature>